<keyword evidence="1" id="KW-0472">Membrane</keyword>
<feature type="transmembrane region" description="Helical" evidence="1">
    <location>
        <begin position="77"/>
        <end position="96"/>
    </location>
</feature>
<keyword evidence="1" id="KW-0812">Transmembrane</keyword>
<reference evidence="2 3" key="1">
    <citation type="journal article" date="2017" name="ISME J.">
        <title>Potential for microbial H2 and metal transformations associated with novel bacteria and archaea in deep terrestrial subsurface sediments.</title>
        <authorList>
            <person name="Hernsdorf A.W."/>
            <person name="Amano Y."/>
            <person name="Miyakawa K."/>
            <person name="Ise K."/>
            <person name="Suzuki Y."/>
            <person name="Anantharaman K."/>
            <person name="Probst A."/>
            <person name="Burstein D."/>
            <person name="Thomas B.C."/>
            <person name="Banfield J.F."/>
        </authorList>
    </citation>
    <scope>NUCLEOTIDE SEQUENCE [LARGE SCALE GENOMIC DNA]</scope>
    <source>
        <strain evidence="2">HGW-Falkowbacteria-1</strain>
    </source>
</reference>
<protein>
    <submittedName>
        <fullName evidence="2">Uncharacterized protein</fullName>
    </submittedName>
</protein>
<feature type="transmembrane region" description="Helical" evidence="1">
    <location>
        <begin position="12"/>
        <end position="35"/>
    </location>
</feature>
<proteinExistence type="predicted"/>
<comment type="caution">
    <text evidence="2">The sequence shown here is derived from an EMBL/GenBank/DDBJ whole genome shotgun (WGS) entry which is preliminary data.</text>
</comment>
<name>A0A2N2EAP8_9BACT</name>
<evidence type="ECO:0000313" key="2">
    <source>
        <dbReference type="EMBL" id="PKM91814.1"/>
    </source>
</evidence>
<dbReference type="Proteomes" id="UP000233517">
    <property type="component" value="Unassembled WGS sequence"/>
</dbReference>
<organism evidence="2 3">
    <name type="scientific">Candidatus Falkowbacteria bacterium HGW-Falkowbacteria-1</name>
    <dbReference type="NCBI Taxonomy" id="2013768"/>
    <lineage>
        <taxon>Bacteria</taxon>
        <taxon>Candidatus Falkowiibacteriota</taxon>
    </lineage>
</organism>
<keyword evidence="1" id="KW-1133">Transmembrane helix</keyword>
<dbReference type="EMBL" id="PHAI01000001">
    <property type="protein sequence ID" value="PKM91814.1"/>
    <property type="molecule type" value="Genomic_DNA"/>
</dbReference>
<sequence length="135" mass="15854">MNIKNNKNDFNFWRKLINAWSFFFFAVIIIDFIYTNAFKEILNAIATIYISILAIYVSNKEFERWYDQHEDGHPGEIFVIIWSVLVGVLFILDIVYGKTYELPGAIVSTYIAVLTILVITRKSKELYKLKRSNTK</sequence>
<accession>A0A2N2EAP8</accession>
<feature type="transmembrane region" description="Helical" evidence="1">
    <location>
        <begin position="102"/>
        <end position="120"/>
    </location>
</feature>
<evidence type="ECO:0000256" key="1">
    <source>
        <dbReference type="SAM" id="Phobius"/>
    </source>
</evidence>
<feature type="transmembrane region" description="Helical" evidence="1">
    <location>
        <begin position="41"/>
        <end position="57"/>
    </location>
</feature>
<dbReference type="AlphaFoldDB" id="A0A2N2EAP8"/>
<evidence type="ECO:0000313" key="3">
    <source>
        <dbReference type="Proteomes" id="UP000233517"/>
    </source>
</evidence>
<gene>
    <name evidence="2" type="ORF">CVU82_01240</name>
</gene>